<reference evidence="2" key="1">
    <citation type="submission" date="2016-11" db="UniProtKB">
        <authorList>
            <consortium name="WormBaseParasite"/>
        </authorList>
    </citation>
    <scope>IDENTIFICATION</scope>
    <source>
        <strain evidence="2">KR3021</strain>
    </source>
</reference>
<proteinExistence type="predicted"/>
<dbReference type="WBParaSite" id="RSKR_0000657800.1">
    <property type="protein sequence ID" value="RSKR_0000657800.1"/>
    <property type="gene ID" value="RSKR_0000657800"/>
</dbReference>
<evidence type="ECO:0000313" key="1">
    <source>
        <dbReference type="Proteomes" id="UP000095286"/>
    </source>
</evidence>
<dbReference type="Proteomes" id="UP000095286">
    <property type="component" value="Unplaced"/>
</dbReference>
<organism evidence="1 2">
    <name type="scientific">Rhabditophanes sp. KR3021</name>
    <dbReference type="NCBI Taxonomy" id="114890"/>
    <lineage>
        <taxon>Eukaryota</taxon>
        <taxon>Metazoa</taxon>
        <taxon>Ecdysozoa</taxon>
        <taxon>Nematoda</taxon>
        <taxon>Chromadorea</taxon>
        <taxon>Rhabditida</taxon>
        <taxon>Tylenchina</taxon>
        <taxon>Panagrolaimomorpha</taxon>
        <taxon>Strongyloidoidea</taxon>
        <taxon>Alloionematidae</taxon>
        <taxon>Rhabditophanes</taxon>
    </lineage>
</organism>
<protein>
    <submittedName>
        <fullName evidence="2">Beta/gamma crystallin 'Greek key' domain-containing protein</fullName>
    </submittedName>
</protein>
<name>A0AC35U2Q4_9BILA</name>
<accession>A0AC35U2Q4</accession>
<evidence type="ECO:0000313" key="2">
    <source>
        <dbReference type="WBParaSite" id="RSKR_0000657800.1"/>
    </source>
</evidence>
<sequence length="113" mass="12434">MFALKNIIVLMALMSVVYGGFTLYEHEGYKGAQAEIAFSSGCSNEIADRFNDRAKSISTAGRCVRLCEHRNCQGRCVKVAPDCEALQGCCGFHRNLGWDNCDMIRKISSSSPC</sequence>